<accession>A0ABU8W2R4</accession>
<dbReference type="EMBL" id="JBBKZV010000013">
    <property type="protein sequence ID" value="MEJ8824352.1"/>
    <property type="molecule type" value="Genomic_DNA"/>
</dbReference>
<gene>
    <name evidence="3" type="ORF">WKW80_20315</name>
</gene>
<reference evidence="3 4" key="1">
    <citation type="submission" date="2024-03" db="EMBL/GenBank/DDBJ databases">
        <title>Novel species of the genus Variovorax.</title>
        <authorList>
            <person name="Liu Q."/>
            <person name="Xin Y.-H."/>
        </authorList>
    </citation>
    <scope>NUCLEOTIDE SEQUENCE [LARGE SCALE GENOMIC DNA]</scope>
    <source>
        <strain evidence="3 4">KACC 18501</strain>
    </source>
</reference>
<organism evidence="3 4">
    <name type="scientific">Variovorax humicola</name>
    <dbReference type="NCBI Taxonomy" id="1769758"/>
    <lineage>
        <taxon>Bacteria</taxon>
        <taxon>Pseudomonadati</taxon>
        <taxon>Pseudomonadota</taxon>
        <taxon>Betaproteobacteria</taxon>
        <taxon>Burkholderiales</taxon>
        <taxon>Comamonadaceae</taxon>
        <taxon>Variovorax</taxon>
    </lineage>
</organism>
<dbReference type="InterPro" id="IPR036514">
    <property type="entry name" value="SGNH_hydro_sf"/>
</dbReference>
<dbReference type="Proteomes" id="UP001363010">
    <property type="component" value="Unassembled WGS sequence"/>
</dbReference>
<dbReference type="Pfam" id="PF13472">
    <property type="entry name" value="Lipase_GDSL_2"/>
    <property type="match status" value="1"/>
</dbReference>
<dbReference type="PANTHER" id="PTHR43784:SF2">
    <property type="entry name" value="GDSL-LIKE LIPASE_ACYLHYDROLASE, PUTATIVE (AFU_ORTHOLOGUE AFUA_2G00820)-RELATED"/>
    <property type="match status" value="1"/>
</dbReference>
<evidence type="ECO:0000313" key="4">
    <source>
        <dbReference type="Proteomes" id="UP001363010"/>
    </source>
</evidence>
<sequence>MNPWLACLFRPALAAVASLALLCAPALAQPRADAPRWIASWAAAPQSLPAQPPVTGAQPASARVPTLTPAFRAQTVRERVFPTVDGETARVRFSNRFGAVPLHVAEASIALGTGGSAISPASLQALSFGGRHDITIAPGAEAWSDSVPAAVRAGQATVVSFYLDQPTPFGTVHRMPADATWVAPDNAVSQATLAGAAPSQWNHIVTGLDVMTRGPARVVVAFGDSITEGVNAFSLVRGRYPDRLAERLRDATPGGPVVAVLNAGIAGNRLLSEVAGPSGIDRFARDVLAQSGVTHAVILLGINDIGFETFFGTPGLPLPATRTATAPRLIAGLKRLVDMARARGVKVMLGTLTPVKGSGYWSEQNEEIRQAVNRWIRDQQAVITVVDFDAALRDPDDPQALDPVYDSGDHLHPGEAGNAAMAAAVDSRELRQ</sequence>
<evidence type="ECO:0000313" key="3">
    <source>
        <dbReference type="EMBL" id="MEJ8824352.1"/>
    </source>
</evidence>
<comment type="caution">
    <text evidence="3">The sequence shown here is derived from an EMBL/GenBank/DDBJ whole genome shotgun (WGS) entry which is preliminary data.</text>
</comment>
<dbReference type="SUPFAM" id="SSF52266">
    <property type="entry name" value="SGNH hydrolase"/>
    <property type="match status" value="1"/>
</dbReference>
<keyword evidence="1" id="KW-0732">Signal</keyword>
<dbReference type="Gene3D" id="3.40.50.1110">
    <property type="entry name" value="SGNH hydrolase"/>
    <property type="match status" value="1"/>
</dbReference>
<evidence type="ECO:0000259" key="2">
    <source>
        <dbReference type="Pfam" id="PF13472"/>
    </source>
</evidence>
<name>A0ABU8W2R4_9BURK</name>
<dbReference type="InterPro" id="IPR013830">
    <property type="entry name" value="SGNH_hydro"/>
</dbReference>
<dbReference type="PANTHER" id="PTHR43784">
    <property type="entry name" value="GDSL-LIKE LIPASE/ACYLHYDROLASE, PUTATIVE (AFU_ORTHOLOGUE AFUA_2G00820)-RELATED"/>
    <property type="match status" value="1"/>
</dbReference>
<feature type="domain" description="SGNH hydrolase-type esterase" evidence="2">
    <location>
        <begin position="221"/>
        <end position="420"/>
    </location>
</feature>
<feature type="signal peptide" evidence="1">
    <location>
        <begin position="1"/>
        <end position="28"/>
    </location>
</feature>
<proteinExistence type="predicted"/>
<keyword evidence="4" id="KW-1185">Reference proteome</keyword>
<feature type="chain" id="PRO_5045609625" evidence="1">
    <location>
        <begin position="29"/>
        <end position="432"/>
    </location>
</feature>
<protein>
    <submittedName>
        <fullName evidence="3">GDSL-type esterase/lipase family protein</fullName>
    </submittedName>
</protein>
<dbReference type="RefSeq" id="WP_340365386.1">
    <property type="nucleotide sequence ID" value="NZ_JBBKZV010000013.1"/>
</dbReference>
<evidence type="ECO:0000256" key="1">
    <source>
        <dbReference type="SAM" id="SignalP"/>
    </source>
</evidence>
<dbReference type="InterPro" id="IPR053140">
    <property type="entry name" value="GDSL_Rv0518-like"/>
</dbReference>